<evidence type="ECO:0000313" key="2">
    <source>
        <dbReference type="EMBL" id="TFY73826.1"/>
    </source>
</evidence>
<protein>
    <submittedName>
        <fullName evidence="2">Uncharacterized protein</fullName>
    </submittedName>
</protein>
<sequence length="153" mass="16157">MLGPFLPGSSYKRPIPIPVAPSGNTPAHDCPMAVPFNHNRQPLANPLNTETSPSSPSVDTPIYEEPMTYPFPLIAGEGHVPFYAGDYHAALQGEPLWLSPADADLFDPNPYPRQSASSSSSSPATKPCHSALHGAFDDRAAQWGSGPAHAIGS</sequence>
<feature type="region of interest" description="Disordered" evidence="1">
    <location>
        <begin position="37"/>
        <end position="62"/>
    </location>
</feature>
<name>A0A4Y9ZGD2_9AGAM</name>
<accession>A0A4Y9ZGD2</accession>
<reference evidence="2 3" key="1">
    <citation type="submission" date="2019-02" db="EMBL/GenBank/DDBJ databases">
        <title>Genome sequencing of the rare red list fungi Hericium alpestre (H. flagellum).</title>
        <authorList>
            <person name="Buettner E."/>
            <person name="Kellner H."/>
        </authorList>
    </citation>
    <scope>NUCLEOTIDE SEQUENCE [LARGE SCALE GENOMIC DNA]</scope>
    <source>
        <strain evidence="2 3">DSM 108284</strain>
    </source>
</reference>
<organism evidence="2 3">
    <name type="scientific">Hericium alpestre</name>
    <dbReference type="NCBI Taxonomy" id="135208"/>
    <lineage>
        <taxon>Eukaryota</taxon>
        <taxon>Fungi</taxon>
        <taxon>Dikarya</taxon>
        <taxon>Basidiomycota</taxon>
        <taxon>Agaricomycotina</taxon>
        <taxon>Agaricomycetes</taxon>
        <taxon>Russulales</taxon>
        <taxon>Hericiaceae</taxon>
        <taxon>Hericium</taxon>
    </lineage>
</organism>
<gene>
    <name evidence="2" type="ORF">EWM64_g10186</name>
</gene>
<evidence type="ECO:0000256" key="1">
    <source>
        <dbReference type="SAM" id="MobiDB-lite"/>
    </source>
</evidence>
<keyword evidence="3" id="KW-1185">Reference proteome</keyword>
<dbReference type="Proteomes" id="UP000298061">
    <property type="component" value="Unassembled WGS sequence"/>
</dbReference>
<feature type="region of interest" description="Disordered" evidence="1">
    <location>
        <begin position="99"/>
        <end position="153"/>
    </location>
</feature>
<dbReference type="AlphaFoldDB" id="A0A4Y9ZGD2"/>
<evidence type="ECO:0000313" key="3">
    <source>
        <dbReference type="Proteomes" id="UP000298061"/>
    </source>
</evidence>
<proteinExistence type="predicted"/>
<feature type="compositionally biased region" description="Polar residues" evidence="1">
    <location>
        <begin position="38"/>
        <end position="58"/>
    </location>
</feature>
<dbReference type="EMBL" id="SFCI01002508">
    <property type="protein sequence ID" value="TFY73826.1"/>
    <property type="molecule type" value="Genomic_DNA"/>
</dbReference>
<feature type="non-terminal residue" evidence="2">
    <location>
        <position position="153"/>
    </location>
</feature>
<comment type="caution">
    <text evidence="2">The sequence shown here is derived from an EMBL/GenBank/DDBJ whole genome shotgun (WGS) entry which is preliminary data.</text>
</comment>